<dbReference type="Proteomes" id="UP000054560">
    <property type="component" value="Unassembled WGS sequence"/>
</dbReference>
<dbReference type="InterPro" id="IPR000286">
    <property type="entry name" value="HDACs"/>
</dbReference>
<keyword evidence="13" id="KW-1185">Reference proteome</keyword>
<gene>
    <name evidence="12" type="ORF">SARC_13348</name>
</gene>
<protein>
    <recommendedName>
        <fullName evidence="3">histone deacetylase</fullName>
        <ecNumber evidence="3">3.5.1.98</ecNumber>
    </recommendedName>
</protein>
<evidence type="ECO:0000256" key="4">
    <source>
        <dbReference type="ARBA" id="ARBA00022491"/>
    </source>
</evidence>
<dbReference type="GO" id="GO:0141221">
    <property type="term" value="F:histone deacetylase activity, hydrolytic mechanism"/>
    <property type="evidence" value="ECO:0007669"/>
    <property type="project" value="UniProtKB-EC"/>
</dbReference>
<feature type="region of interest" description="Disordered" evidence="10">
    <location>
        <begin position="1"/>
        <end position="60"/>
    </location>
</feature>
<evidence type="ECO:0000256" key="8">
    <source>
        <dbReference type="ARBA" id="ARBA00023163"/>
    </source>
</evidence>
<name>A0A0L0FCB6_9EUKA</name>
<keyword evidence="7" id="KW-0805">Transcription regulation</keyword>
<evidence type="ECO:0000256" key="1">
    <source>
        <dbReference type="ARBA" id="ARBA00004123"/>
    </source>
</evidence>
<evidence type="ECO:0000256" key="6">
    <source>
        <dbReference type="ARBA" id="ARBA00022853"/>
    </source>
</evidence>
<dbReference type="EMBL" id="KQ244769">
    <property type="protein sequence ID" value="KNC74096.1"/>
    <property type="molecule type" value="Genomic_DNA"/>
</dbReference>
<dbReference type="InterPro" id="IPR016197">
    <property type="entry name" value="Chromo-like_dom_sf"/>
</dbReference>
<evidence type="ECO:0000256" key="9">
    <source>
        <dbReference type="ARBA" id="ARBA00023242"/>
    </source>
</evidence>
<dbReference type="InterPro" id="IPR023696">
    <property type="entry name" value="Ureohydrolase_dom_sf"/>
</dbReference>
<accession>A0A0L0FCB6</accession>
<dbReference type="SUPFAM" id="SSF52768">
    <property type="entry name" value="Arginase/deacetylase"/>
    <property type="match status" value="1"/>
</dbReference>
<keyword evidence="6" id="KW-0156">Chromatin regulator</keyword>
<feature type="compositionally biased region" description="Basic and acidic residues" evidence="10">
    <location>
        <begin position="46"/>
        <end position="58"/>
    </location>
</feature>
<dbReference type="PANTHER" id="PTHR10625">
    <property type="entry name" value="HISTONE DEACETYLASE HDAC1-RELATED"/>
    <property type="match status" value="1"/>
</dbReference>
<evidence type="ECO:0000259" key="11">
    <source>
        <dbReference type="Pfam" id="PF00850"/>
    </source>
</evidence>
<evidence type="ECO:0000313" key="13">
    <source>
        <dbReference type="Proteomes" id="UP000054560"/>
    </source>
</evidence>
<sequence>MGDILTTSPSRKRQSHELLDRYAPSSATRSSHESDETINGMPLHAISHDAYDAREKEVKRKRRLSSKAVEFHERYTYSEDAPRLLTKKPTNYTKPRPHPGTLRSQISVPLPSPVKVDSPELVRIVEVDENMTDKEAEKRLGAKISKISLTGKQKKSESVLEVGCRVQVNKEGKQIGRVRFLDVTGAFVHYEGWGVEYDEWVDLELVKIVDMPVDDDTLGPNGTENDEKWQSIRENAKTMVGHYKTGIIFDATTMKHECTCDAPQSWHPEQPARIAWILGEMDKAHLIDRCLPLRSREVLIEELDLVHSSKHIQTYGLVPVGTKLEPMELEEMECGGAGVACDTVYNKDTSPLSAFLAAGCLLEIVQKVIKGDLENGFAVIRPPGHHAEAKEALGFCFFNNVSVCAAVATQRWGVKKILIVDWDVHHGNGTQNIFYDKKNVMYMSLHRHDEGKFYPFTGGPDECGDDDGEGYNINIAWKGQAKVGNIEYINAFKHIVMPIARQFNPELVIVSAGFDAGEGDPIGGYSLTPECYARMTGMLKTLAGGKIVLSLEGGYAAKALAPSATACLKNLLGEEDPKLPYPRALTVSGRSPSRTSVGVLNSIIDIQSKYWTLTKPETYEIPVEQFKEKGKRKKGKSS</sequence>
<dbReference type="EC" id="3.5.1.98" evidence="3"/>
<keyword evidence="8" id="KW-0804">Transcription</keyword>
<dbReference type="Pfam" id="PF00850">
    <property type="entry name" value="Hist_deacetyl"/>
    <property type="match status" value="1"/>
</dbReference>
<evidence type="ECO:0000313" key="12">
    <source>
        <dbReference type="EMBL" id="KNC74096.1"/>
    </source>
</evidence>
<comment type="similarity">
    <text evidence="2">Belongs to the histone deacetylase family. HD type 2 subfamily.</text>
</comment>
<dbReference type="GO" id="GO:0000118">
    <property type="term" value="C:histone deacetylase complex"/>
    <property type="evidence" value="ECO:0007669"/>
    <property type="project" value="TreeGrafter"/>
</dbReference>
<dbReference type="STRING" id="667725.A0A0L0FCB6"/>
<feature type="domain" description="Histone deacetylase" evidence="11">
    <location>
        <begin position="267"/>
        <end position="570"/>
    </location>
</feature>
<dbReference type="InterPro" id="IPR023801">
    <property type="entry name" value="His_deacetylse_dom"/>
</dbReference>
<organism evidence="12 13">
    <name type="scientific">Sphaeroforma arctica JP610</name>
    <dbReference type="NCBI Taxonomy" id="667725"/>
    <lineage>
        <taxon>Eukaryota</taxon>
        <taxon>Ichthyosporea</taxon>
        <taxon>Ichthyophonida</taxon>
        <taxon>Sphaeroforma</taxon>
    </lineage>
</organism>
<dbReference type="GeneID" id="25913852"/>
<dbReference type="eggNOG" id="KOG1343">
    <property type="taxonomic scope" value="Eukaryota"/>
</dbReference>
<dbReference type="InterPro" id="IPR037138">
    <property type="entry name" value="His_deacetylse_dom_sf"/>
</dbReference>
<dbReference type="Gene3D" id="2.30.30.140">
    <property type="match status" value="1"/>
</dbReference>
<reference evidence="12 13" key="1">
    <citation type="submission" date="2011-02" db="EMBL/GenBank/DDBJ databases">
        <title>The Genome Sequence of Sphaeroforma arctica JP610.</title>
        <authorList>
            <consortium name="The Broad Institute Genome Sequencing Platform"/>
            <person name="Russ C."/>
            <person name="Cuomo C."/>
            <person name="Young S.K."/>
            <person name="Zeng Q."/>
            <person name="Gargeya S."/>
            <person name="Alvarado L."/>
            <person name="Berlin A."/>
            <person name="Chapman S.B."/>
            <person name="Chen Z."/>
            <person name="Freedman E."/>
            <person name="Gellesch M."/>
            <person name="Goldberg J."/>
            <person name="Griggs A."/>
            <person name="Gujja S."/>
            <person name="Heilman E."/>
            <person name="Heiman D."/>
            <person name="Howarth C."/>
            <person name="Mehta T."/>
            <person name="Neiman D."/>
            <person name="Pearson M."/>
            <person name="Roberts A."/>
            <person name="Saif S."/>
            <person name="Shea T."/>
            <person name="Shenoy N."/>
            <person name="Sisk P."/>
            <person name="Stolte C."/>
            <person name="Sykes S."/>
            <person name="White J."/>
            <person name="Yandava C."/>
            <person name="Burger G."/>
            <person name="Gray M.W."/>
            <person name="Holland P.W.H."/>
            <person name="King N."/>
            <person name="Lang F.B.F."/>
            <person name="Roger A.J."/>
            <person name="Ruiz-Trillo I."/>
            <person name="Haas B."/>
            <person name="Nusbaum C."/>
            <person name="Birren B."/>
        </authorList>
    </citation>
    <scope>NUCLEOTIDE SEQUENCE [LARGE SCALE GENOMIC DNA]</scope>
    <source>
        <strain evidence="12 13">JP610</strain>
    </source>
</reference>
<dbReference type="OrthoDB" id="424012at2759"/>
<evidence type="ECO:0000256" key="2">
    <source>
        <dbReference type="ARBA" id="ARBA00007738"/>
    </source>
</evidence>
<evidence type="ECO:0000256" key="3">
    <source>
        <dbReference type="ARBA" id="ARBA00012111"/>
    </source>
</evidence>
<dbReference type="PANTHER" id="PTHR10625:SF5">
    <property type="entry name" value="HISTONE DEACETYLASE"/>
    <property type="match status" value="1"/>
</dbReference>
<keyword evidence="9" id="KW-0539">Nucleus</keyword>
<evidence type="ECO:0000256" key="5">
    <source>
        <dbReference type="ARBA" id="ARBA00022801"/>
    </source>
</evidence>
<evidence type="ECO:0000256" key="7">
    <source>
        <dbReference type="ARBA" id="ARBA00023015"/>
    </source>
</evidence>
<dbReference type="SUPFAM" id="SSF54160">
    <property type="entry name" value="Chromo domain-like"/>
    <property type="match status" value="1"/>
</dbReference>
<keyword evidence="4" id="KW-0678">Repressor</keyword>
<dbReference type="Gene3D" id="3.40.800.20">
    <property type="entry name" value="Histone deacetylase domain"/>
    <property type="match status" value="1"/>
</dbReference>
<keyword evidence="5" id="KW-0378">Hydrolase</keyword>
<dbReference type="AlphaFoldDB" id="A0A0L0FCB6"/>
<comment type="subcellular location">
    <subcellularLocation>
        <location evidence="1">Nucleus</location>
    </subcellularLocation>
</comment>
<dbReference type="RefSeq" id="XP_014147998.1">
    <property type="nucleotide sequence ID" value="XM_014292523.1"/>
</dbReference>
<dbReference type="GO" id="GO:0040029">
    <property type="term" value="P:epigenetic regulation of gene expression"/>
    <property type="evidence" value="ECO:0007669"/>
    <property type="project" value="TreeGrafter"/>
</dbReference>
<evidence type="ECO:0000256" key="10">
    <source>
        <dbReference type="SAM" id="MobiDB-lite"/>
    </source>
</evidence>
<feature type="region of interest" description="Disordered" evidence="10">
    <location>
        <begin position="81"/>
        <end position="110"/>
    </location>
</feature>
<dbReference type="PRINTS" id="PR01270">
    <property type="entry name" value="HDASUPER"/>
</dbReference>
<proteinExistence type="inferred from homology"/>